<gene>
    <name evidence="1" type="ORF">HK097_003387</name>
</gene>
<sequence length="64" mass="7014">ASYKLGHVLSFSFWGGGADPVVESMSWLDGGAKNPHCTYKPTWTGYTISNIVIENSKQAPFSNY</sequence>
<comment type="caution">
    <text evidence="1">The sequence shown here is derived from an EMBL/GenBank/DDBJ whole genome shotgun (WGS) entry which is preliminary data.</text>
</comment>
<evidence type="ECO:0000313" key="1">
    <source>
        <dbReference type="EMBL" id="KAJ3037747.1"/>
    </source>
</evidence>
<organism evidence="1 2">
    <name type="scientific">Rhizophlyctis rosea</name>
    <dbReference type="NCBI Taxonomy" id="64517"/>
    <lineage>
        <taxon>Eukaryota</taxon>
        <taxon>Fungi</taxon>
        <taxon>Fungi incertae sedis</taxon>
        <taxon>Chytridiomycota</taxon>
        <taxon>Chytridiomycota incertae sedis</taxon>
        <taxon>Chytridiomycetes</taxon>
        <taxon>Rhizophlyctidales</taxon>
        <taxon>Rhizophlyctidaceae</taxon>
        <taxon>Rhizophlyctis</taxon>
    </lineage>
</organism>
<evidence type="ECO:0000313" key="2">
    <source>
        <dbReference type="Proteomes" id="UP001212841"/>
    </source>
</evidence>
<feature type="non-terminal residue" evidence="1">
    <location>
        <position position="1"/>
    </location>
</feature>
<dbReference type="Proteomes" id="UP001212841">
    <property type="component" value="Unassembled WGS sequence"/>
</dbReference>
<dbReference type="EMBL" id="JADGJD010001799">
    <property type="protein sequence ID" value="KAJ3037747.1"/>
    <property type="molecule type" value="Genomic_DNA"/>
</dbReference>
<accession>A0AAD5S2D7</accession>
<keyword evidence="2" id="KW-1185">Reference proteome</keyword>
<proteinExistence type="predicted"/>
<protein>
    <submittedName>
        <fullName evidence="1">Uncharacterized protein</fullName>
    </submittedName>
</protein>
<reference evidence="1" key="1">
    <citation type="submission" date="2020-05" db="EMBL/GenBank/DDBJ databases">
        <title>Phylogenomic resolution of chytrid fungi.</title>
        <authorList>
            <person name="Stajich J.E."/>
            <person name="Amses K."/>
            <person name="Simmons R."/>
            <person name="Seto K."/>
            <person name="Myers J."/>
            <person name="Bonds A."/>
            <person name="Quandt C.A."/>
            <person name="Barry K."/>
            <person name="Liu P."/>
            <person name="Grigoriev I."/>
            <person name="Longcore J.E."/>
            <person name="James T.Y."/>
        </authorList>
    </citation>
    <scope>NUCLEOTIDE SEQUENCE</scope>
    <source>
        <strain evidence="1">JEL0318</strain>
    </source>
</reference>
<dbReference type="AlphaFoldDB" id="A0AAD5S2D7"/>
<name>A0AAD5S2D7_9FUNG</name>